<evidence type="ECO:0000256" key="1">
    <source>
        <dbReference type="ARBA" id="ARBA00023125"/>
    </source>
</evidence>
<sequence>MSTLFQDSMHYVTIGEIIRNYRQQANLSITQLAYMTGISKGVISKIENADTKRPELKTLKPLVEHLHIPYAEIIEAYLLVEPRLEIVEELLEDALLIGNIQLVRKVALSYLKSPQEETDRLLNRLYEQTQLVKDSVLKQTLYDLMAQYARDHGLLQHLAQLFLQLYVMAQQKEADFESAFYLGKNVLFYADLLPAEQQIQLYQHISMHAYLLGRYDESILYSKELLQIAQRKPTDTIEAYRTLFYSSYALEDFQGAKEAFICYSQISRTSSSEHYRLMRALLEYRIGNKATAIRQFKKCLTHASRKTILAVVNQLMEIYLDYGHISNISSLLEDKDLWSIQPETYLEKRSYGHFYRLLGQYYQQLGKFLQAEQSYLHSLICYGDYHPQGKQESLNRLLYLYQHR</sequence>
<proteinExistence type="predicted"/>
<dbReference type="InterPro" id="IPR050807">
    <property type="entry name" value="TransReg_Diox_bact_type"/>
</dbReference>
<keyword evidence="4" id="KW-1185">Reference proteome</keyword>
<dbReference type="InterPro" id="IPR001387">
    <property type="entry name" value="Cro/C1-type_HTH"/>
</dbReference>
<evidence type="ECO:0000259" key="2">
    <source>
        <dbReference type="PROSITE" id="PS50943"/>
    </source>
</evidence>
<organism evidence="3 4">
    <name type="scientific">Brevibacillus laterosporus LMG 15441</name>
    <dbReference type="NCBI Taxonomy" id="1042163"/>
    <lineage>
        <taxon>Bacteria</taxon>
        <taxon>Bacillati</taxon>
        <taxon>Bacillota</taxon>
        <taxon>Bacilli</taxon>
        <taxon>Bacillales</taxon>
        <taxon>Paenibacillaceae</taxon>
        <taxon>Brevibacillus</taxon>
    </lineage>
</organism>
<dbReference type="eggNOG" id="COG1396">
    <property type="taxonomic scope" value="Bacteria"/>
</dbReference>
<dbReference type="InterPro" id="IPR011990">
    <property type="entry name" value="TPR-like_helical_dom_sf"/>
</dbReference>
<dbReference type="RefSeq" id="WP_003336570.1">
    <property type="nucleotide sequence ID" value="NZ_CP007806.1"/>
</dbReference>
<dbReference type="SUPFAM" id="SSF47413">
    <property type="entry name" value="lambda repressor-like DNA-binding domains"/>
    <property type="match status" value="1"/>
</dbReference>
<protein>
    <submittedName>
        <fullName evidence="3">RapGH repressor</fullName>
    </submittedName>
</protein>
<feature type="domain" description="HTH cro/C1-type" evidence="2">
    <location>
        <begin position="18"/>
        <end position="73"/>
    </location>
</feature>
<dbReference type="Pfam" id="PF01381">
    <property type="entry name" value="HTH_3"/>
    <property type="match status" value="1"/>
</dbReference>
<dbReference type="GO" id="GO:0003677">
    <property type="term" value="F:DNA binding"/>
    <property type="evidence" value="ECO:0007669"/>
    <property type="project" value="UniProtKB-KW"/>
</dbReference>
<dbReference type="SMART" id="SM00530">
    <property type="entry name" value="HTH_XRE"/>
    <property type="match status" value="1"/>
</dbReference>
<dbReference type="Gene3D" id="1.10.260.40">
    <property type="entry name" value="lambda repressor-like DNA-binding domains"/>
    <property type="match status" value="1"/>
</dbReference>
<dbReference type="KEGG" id="blr:BRLA_c036070"/>
<gene>
    <name evidence="3" type="primary">rghR_6</name>
    <name evidence="3" type="ORF">BRLA_c036070</name>
</gene>
<dbReference type="Proteomes" id="UP000005850">
    <property type="component" value="Chromosome"/>
</dbReference>
<dbReference type="HOGENOM" id="CLU_646671_0_0_9"/>
<reference evidence="3 4" key="1">
    <citation type="journal article" date="2011" name="J. Bacteriol.">
        <title>Genome sequence of Brevibacillus laterosporus LMG 15441, a pathogen of invertebrates.</title>
        <authorList>
            <person name="Djukic M."/>
            <person name="Poehlein A."/>
            <person name="Thurmer A."/>
            <person name="Daniel R."/>
        </authorList>
    </citation>
    <scope>NUCLEOTIDE SEQUENCE [LARGE SCALE GENOMIC DNA]</scope>
    <source>
        <strain evidence="3 4">LMG 15441</strain>
    </source>
</reference>
<dbReference type="PANTHER" id="PTHR46797">
    <property type="entry name" value="HTH-TYPE TRANSCRIPTIONAL REGULATOR"/>
    <property type="match status" value="1"/>
</dbReference>
<dbReference type="AlphaFoldDB" id="A0A075R7R1"/>
<dbReference type="SUPFAM" id="SSF48452">
    <property type="entry name" value="TPR-like"/>
    <property type="match status" value="1"/>
</dbReference>
<accession>A0A075R7R1</accession>
<keyword evidence="1" id="KW-0238">DNA-binding</keyword>
<dbReference type="PROSITE" id="PS50943">
    <property type="entry name" value="HTH_CROC1"/>
    <property type="match status" value="1"/>
</dbReference>
<evidence type="ECO:0000313" key="4">
    <source>
        <dbReference type="Proteomes" id="UP000005850"/>
    </source>
</evidence>
<dbReference type="CDD" id="cd00093">
    <property type="entry name" value="HTH_XRE"/>
    <property type="match status" value="1"/>
</dbReference>
<dbReference type="GO" id="GO:0005829">
    <property type="term" value="C:cytosol"/>
    <property type="evidence" value="ECO:0007669"/>
    <property type="project" value="TreeGrafter"/>
</dbReference>
<evidence type="ECO:0000313" key="3">
    <source>
        <dbReference type="EMBL" id="AIG27909.1"/>
    </source>
</evidence>
<dbReference type="PANTHER" id="PTHR46797:SF1">
    <property type="entry name" value="METHYLPHOSPHONATE SYNTHASE"/>
    <property type="match status" value="1"/>
</dbReference>
<name>A0A075R7R1_BRELA</name>
<dbReference type="Gene3D" id="1.25.40.10">
    <property type="entry name" value="Tetratricopeptide repeat domain"/>
    <property type="match status" value="1"/>
</dbReference>
<dbReference type="InterPro" id="IPR010982">
    <property type="entry name" value="Lambda_DNA-bd_dom_sf"/>
</dbReference>
<dbReference type="EMBL" id="CP007806">
    <property type="protein sequence ID" value="AIG27909.1"/>
    <property type="molecule type" value="Genomic_DNA"/>
</dbReference>
<dbReference type="GO" id="GO:0003700">
    <property type="term" value="F:DNA-binding transcription factor activity"/>
    <property type="evidence" value="ECO:0007669"/>
    <property type="project" value="TreeGrafter"/>
</dbReference>